<dbReference type="Proteomes" id="UP000253987">
    <property type="component" value="Unassembled WGS sequence"/>
</dbReference>
<evidence type="ECO:0000259" key="3">
    <source>
        <dbReference type="PROSITE" id="PS50113"/>
    </source>
</evidence>
<dbReference type="PROSITE" id="PS50883">
    <property type="entry name" value="EAL"/>
    <property type="match status" value="1"/>
</dbReference>
<dbReference type="EMBL" id="QFWX01000002">
    <property type="protein sequence ID" value="PXX92476.1"/>
    <property type="molecule type" value="Genomic_DNA"/>
</dbReference>
<dbReference type="CDD" id="cd01948">
    <property type="entry name" value="EAL"/>
    <property type="match status" value="1"/>
</dbReference>
<dbReference type="InterPro" id="IPR000014">
    <property type="entry name" value="PAS"/>
</dbReference>
<dbReference type="SUPFAM" id="SSF55785">
    <property type="entry name" value="PYP-like sensor domain (PAS domain)"/>
    <property type="match status" value="2"/>
</dbReference>
<evidence type="ECO:0000259" key="5">
    <source>
        <dbReference type="PROSITE" id="PS50887"/>
    </source>
</evidence>
<dbReference type="GO" id="GO:0003824">
    <property type="term" value="F:catalytic activity"/>
    <property type="evidence" value="ECO:0007669"/>
    <property type="project" value="UniProtKB-ARBA"/>
</dbReference>
<feature type="domain" description="EAL" evidence="4">
    <location>
        <begin position="434"/>
        <end position="688"/>
    </location>
</feature>
<feature type="domain" description="PAS" evidence="2">
    <location>
        <begin position="15"/>
        <end position="86"/>
    </location>
</feature>
<evidence type="ECO:0000259" key="2">
    <source>
        <dbReference type="PROSITE" id="PS50112"/>
    </source>
</evidence>
<feature type="domain" description="PAS" evidence="2">
    <location>
        <begin position="145"/>
        <end position="182"/>
    </location>
</feature>
<evidence type="ECO:0000259" key="4">
    <source>
        <dbReference type="PROSITE" id="PS50883"/>
    </source>
</evidence>
<dbReference type="PANTHER" id="PTHR44757:SF2">
    <property type="entry name" value="BIOFILM ARCHITECTURE MAINTENANCE PROTEIN MBAA"/>
    <property type="match status" value="1"/>
</dbReference>
<dbReference type="RefSeq" id="WP_114612030.1">
    <property type="nucleotide sequence ID" value="NZ_QFWX01000002.1"/>
</dbReference>
<organism evidence="6 7">
    <name type="scientific">Marinobacter vulgaris</name>
    <dbReference type="NCBI Taxonomy" id="1928331"/>
    <lineage>
        <taxon>Bacteria</taxon>
        <taxon>Pseudomonadati</taxon>
        <taxon>Pseudomonadota</taxon>
        <taxon>Gammaproteobacteria</taxon>
        <taxon>Pseudomonadales</taxon>
        <taxon>Marinobacteraceae</taxon>
        <taxon>Marinobacter</taxon>
    </lineage>
</organism>
<dbReference type="InterPro" id="IPR035965">
    <property type="entry name" value="PAS-like_dom_sf"/>
</dbReference>
<dbReference type="PROSITE" id="PS50887">
    <property type="entry name" value="GGDEF"/>
    <property type="match status" value="1"/>
</dbReference>
<dbReference type="InterPro" id="IPR043128">
    <property type="entry name" value="Rev_trsase/Diguanyl_cyclase"/>
</dbReference>
<dbReference type="PROSITE" id="PS50112">
    <property type="entry name" value="PAS"/>
    <property type="match status" value="2"/>
</dbReference>
<name>A0A2V3ZNC7_9GAMM</name>
<dbReference type="Pfam" id="PF13426">
    <property type="entry name" value="PAS_9"/>
    <property type="match status" value="2"/>
</dbReference>
<dbReference type="SMART" id="SM00267">
    <property type="entry name" value="GGDEF"/>
    <property type="match status" value="1"/>
</dbReference>
<reference evidence="6 7" key="2">
    <citation type="submission" date="2018-06" db="EMBL/GenBank/DDBJ databases">
        <title>Marinobactersediminissp. nov, a moderately halophilic bacterium isolated from marine solar saltern.</title>
        <authorList>
            <person name="Zhang Y."/>
        </authorList>
    </citation>
    <scope>NUCLEOTIDE SEQUENCE [LARGE SCALE GENOMIC DNA]</scope>
    <source>
        <strain evidence="6 7">F01</strain>
    </source>
</reference>
<accession>A0A2V3ZNC7</accession>
<dbReference type="SUPFAM" id="SSF141868">
    <property type="entry name" value="EAL domain-like"/>
    <property type="match status" value="1"/>
</dbReference>
<dbReference type="SMART" id="SM00052">
    <property type="entry name" value="EAL"/>
    <property type="match status" value="1"/>
</dbReference>
<dbReference type="SMART" id="SM00091">
    <property type="entry name" value="PAS"/>
    <property type="match status" value="2"/>
</dbReference>
<comment type="cofactor">
    <cofactor evidence="1">
        <name>Mg(2+)</name>
        <dbReference type="ChEBI" id="CHEBI:18420"/>
    </cofactor>
</comment>
<dbReference type="PROSITE" id="PS50113">
    <property type="entry name" value="PAC"/>
    <property type="match status" value="1"/>
</dbReference>
<dbReference type="InterPro" id="IPR000700">
    <property type="entry name" value="PAS-assoc_C"/>
</dbReference>
<dbReference type="InterPro" id="IPR001633">
    <property type="entry name" value="EAL_dom"/>
</dbReference>
<keyword evidence="7" id="KW-1185">Reference proteome</keyword>
<dbReference type="SUPFAM" id="SSF55073">
    <property type="entry name" value="Nucleotide cyclase"/>
    <property type="match status" value="1"/>
</dbReference>
<proteinExistence type="predicted"/>
<evidence type="ECO:0000313" key="6">
    <source>
        <dbReference type="EMBL" id="PXX92476.1"/>
    </source>
</evidence>
<feature type="domain" description="PAC" evidence="3">
    <location>
        <begin position="87"/>
        <end position="141"/>
    </location>
</feature>
<dbReference type="AlphaFoldDB" id="A0A2V3ZNC7"/>
<dbReference type="CDD" id="cd01949">
    <property type="entry name" value="GGDEF"/>
    <property type="match status" value="1"/>
</dbReference>
<gene>
    <name evidence="6" type="ORF">DIT71_04580</name>
</gene>
<dbReference type="Gene3D" id="3.30.450.20">
    <property type="entry name" value="PAS domain"/>
    <property type="match status" value="2"/>
</dbReference>
<evidence type="ECO:0000313" key="7">
    <source>
        <dbReference type="Proteomes" id="UP000253987"/>
    </source>
</evidence>
<dbReference type="NCBIfam" id="TIGR00229">
    <property type="entry name" value="sensory_box"/>
    <property type="match status" value="2"/>
</dbReference>
<sequence>MSRSPTTTQPPSDMDPHRLALVAAATPNLLVMLDEVGRIEWVNPSFEQQTGYSLAEIRGCFPRDVLYGPNTDPETTQRINQKLHSGEVIDEDILHYTRSGTPYWVHTYCVPIGGEGEIAPGFIAIQNNIADRKNSERGLRIAASVFDRSHEAIMISDQANRILDVNPAFSRITGYGREEVLGLNPAILSSGRHSGAYYQSMWHSIEKTDHWRGEIWNRRKNGEEYIELLSISRVHLEEPGQYYHVAAFSDITTIKNHARELDRAANYDDLTGLPNRQLLEERLRTARHHADRQRRCLSVCYLDIDGFKVINDRLGNAAGDQTLRALSERLTRTLRSGDTVARIGGDEFVLLLQSEDNHDAVYQRILATIGEPVAVCGQSVTLTASLGITRYPEDGADAESLIRHADQAMYSAKEKGRNQYHFFDPGLDEHRRNRRNQLMAITRALENDEFELFFQPQIRLADCQVLGFEALIRWRHPDRGLISPGEFLPIVANSHLEVPLGQWVLKEAIYQMNAWKETGEDMAVSINISAPHLMDQSFADYLESYLCSHPEVNPGQITLEVLESTALEDTKRASNVLARCQALGLQVALDDFGTGFSSLTYLRKLPVDIIKIDQSFVRNMLVDASDHAIVESVIFLAQRFDHPVLAEGVETMEHARALRQLGCDFVQGYGFARPMPADQVLEWTRRWTETASDSASGLMLSAGQGGKPSAR</sequence>
<dbReference type="InterPro" id="IPR029787">
    <property type="entry name" value="Nucleotide_cyclase"/>
</dbReference>
<dbReference type="InterPro" id="IPR052155">
    <property type="entry name" value="Biofilm_reg_signaling"/>
</dbReference>
<dbReference type="Pfam" id="PF00563">
    <property type="entry name" value="EAL"/>
    <property type="match status" value="1"/>
</dbReference>
<dbReference type="Gene3D" id="3.20.20.450">
    <property type="entry name" value="EAL domain"/>
    <property type="match status" value="1"/>
</dbReference>
<dbReference type="PANTHER" id="PTHR44757">
    <property type="entry name" value="DIGUANYLATE CYCLASE DGCP"/>
    <property type="match status" value="1"/>
</dbReference>
<dbReference type="InterPro" id="IPR000160">
    <property type="entry name" value="GGDEF_dom"/>
</dbReference>
<evidence type="ECO:0000256" key="1">
    <source>
        <dbReference type="ARBA" id="ARBA00001946"/>
    </source>
</evidence>
<dbReference type="FunFam" id="3.30.70.270:FF:000001">
    <property type="entry name" value="Diguanylate cyclase domain protein"/>
    <property type="match status" value="1"/>
</dbReference>
<reference evidence="7" key="1">
    <citation type="submission" date="2018-05" db="EMBL/GenBank/DDBJ databases">
        <authorList>
            <person name="Lu D."/>
        </authorList>
    </citation>
    <scope>NUCLEOTIDE SEQUENCE [LARGE SCALE GENOMIC DNA]</scope>
    <source>
        <strain evidence="7">F01</strain>
    </source>
</reference>
<dbReference type="Pfam" id="PF00990">
    <property type="entry name" value="GGDEF"/>
    <property type="match status" value="1"/>
</dbReference>
<dbReference type="CDD" id="cd00130">
    <property type="entry name" value="PAS"/>
    <property type="match status" value="2"/>
</dbReference>
<dbReference type="OrthoDB" id="9176779at2"/>
<dbReference type="InterPro" id="IPR035919">
    <property type="entry name" value="EAL_sf"/>
</dbReference>
<comment type="caution">
    <text evidence="6">The sequence shown here is derived from an EMBL/GenBank/DDBJ whole genome shotgun (WGS) entry which is preliminary data.</text>
</comment>
<dbReference type="NCBIfam" id="TIGR00254">
    <property type="entry name" value="GGDEF"/>
    <property type="match status" value="1"/>
</dbReference>
<dbReference type="Gene3D" id="3.30.70.270">
    <property type="match status" value="1"/>
</dbReference>
<protein>
    <submittedName>
        <fullName evidence="6">Diguanylate cyclase</fullName>
    </submittedName>
</protein>
<feature type="domain" description="GGDEF" evidence="5">
    <location>
        <begin position="295"/>
        <end position="425"/>
    </location>
</feature>